<keyword evidence="11 12" id="KW-0804">Transcription</keyword>
<evidence type="ECO:0000256" key="5">
    <source>
        <dbReference type="ARBA" id="ARBA00022705"/>
    </source>
</evidence>
<dbReference type="STRING" id="1797460.A3E73_02675"/>
<feature type="domain" description="Toprim" evidence="15">
    <location>
        <begin position="252"/>
        <end position="333"/>
    </location>
</feature>
<dbReference type="InterPro" id="IPR016136">
    <property type="entry name" value="DNA_helicase_N/primase_C"/>
</dbReference>
<dbReference type="SMART" id="SM00493">
    <property type="entry name" value="TOPRIM"/>
    <property type="match status" value="1"/>
</dbReference>
<dbReference type="Gene3D" id="1.10.860.10">
    <property type="entry name" value="DNAb Helicase, Chain A"/>
    <property type="match status" value="1"/>
</dbReference>
<dbReference type="Pfam" id="PF10410">
    <property type="entry name" value="DnaB_bind"/>
    <property type="match status" value="1"/>
</dbReference>
<dbReference type="EC" id="2.7.7.101" evidence="12"/>
<dbReference type="EMBL" id="MEZN01000018">
    <property type="protein sequence ID" value="OGD56322.1"/>
    <property type="molecule type" value="Genomic_DNA"/>
</dbReference>
<dbReference type="PANTHER" id="PTHR30313:SF2">
    <property type="entry name" value="DNA PRIMASE"/>
    <property type="match status" value="1"/>
</dbReference>
<keyword evidence="10 12" id="KW-0238">DNA-binding</keyword>
<dbReference type="InterPro" id="IPR006171">
    <property type="entry name" value="TOPRIM_dom"/>
</dbReference>
<keyword evidence="3 12" id="KW-0808">Transferase</keyword>
<dbReference type="InterPro" id="IPR050219">
    <property type="entry name" value="DnaG_primase"/>
</dbReference>
<protein>
    <recommendedName>
        <fullName evidence="12 13">DNA primase</fullName>
        <ecNumber evidence="12">2.7.7.101</ecNumber>
    </recommendedName>
</protein>
<dbReference type="FunFam" id="3.90.980.10:FF:000001">
    <property type="entry name" value="DNA primase"/>
    <property type="match status" value="1"/>
</dbReference>
<gene>
    <name evidence="12" type="primary">dnaG</name>
    <name evidence="16" type="ORF">A3E73_02675</name>
</gene>
<accession>A0A1F5DMG5</accession>
<comment type="subunit">
    <text evidence="12">Monomer. Interacts with DnaB.</text>
</comment>
<dbReference type="GO" id="GO:0003677">
    <property type="term" value="F:DNA binding"/>
    <property type="evidence" value="ECO:0007669"/>
    <property type="project" value="UniProtKB-KW"/>
</dbReference>
<dbReference type="GO" id="GO:0008270">
    <property type="term" value="F:zinc ion binding"/>
    <property type="evidence" value="ECO:0007669"/>
    <property type="project" value="UniProtKB-UniRule"/>
</dbReference>
<evidence type="ECO:0000256" key="1">
    <source>
        <dbReference type="ARBA" id="ARBA00022478"/>
    </source>
</evidence>
<keyword evidence="8 12" id="KW-0862">Zinc</keyword>
<dbReference type="FunFam" id="3.90.580.10:FF:000001">
    <property type="entry name" value="DNA primase"/>
    <property type="match status" value="1"/>
</dbReference>
<keyword evidence="4 12" id="KW-0548">Nucleotidyltransferase</keyword>
<dbReference type="SMART" id="SM00400">
    <property type="entry name" value="ZnF_CHCC"/>
    <property type="match status" value="1"/>
</dbReference>
<dbReference type="GO" id="GO:1990077">
    <property type="term" value="C:primosome complex"/>
    <property type="evidence" value="ECO:0007669"/>
    <property type="project" value="UniProtKB-KW"/>
</dbReference>
<dbReference type="Gene3D" id="3.90.980.10">
    <property type="entry name" value="DNA primase, catalytic core, N-terminal domain"/>
    <property type="match status" value="1"/>
</dbReference>
<evidence type="ECO:0000256" key="10">
    <source>
        <dbReference type="ARBA" id="ARBA00023125"/>
    </source>
</evidence>
<dbReference type="Gene3D" id="3.40.1360.10">
    <property type="match status" value="1"/>
</dbReference>
<dbReference type="InterPro" id="IPR030846">
    <property type="entry name" value="DnaG_bac"/>
</dbReference>
<dbReference type="SUPFAM" id="SSF57783">
    <property type="entry name" value="Zinc beta-ribbon"/>
    <property type="match status" value="1"/>
</dbReference>
<evidence type="ECO:0000256" key="14">
    <source>
        <dbReference type="PIRSR" id="PIRSR002811-1"/>
    </source>
</evidence>
<keyword evidence="5 12" id="KW-0235">DNA replication</keyword>
<dbReference type="Proteomes" id="UP000176791">
    <property type="component" value="Unassembled WGS sequence"/>
</dbReference>
<comment type="catalytic activity">
    <reaction evidence="12">
        <text>ssDNA + n NTP = ssDNA/pppN(pN)n-1 hybrid + (n-1) diphosphate.</text>
        <dbReference type="EC" id="2.7.7.101"/>
    </reaction>
</comment>
<dbReference type="Pfam" id="PF13155">
    <property type="entry name" value="Toprim_2"/>
    <property type="match status" value="1"/>
</dbReference>
<proteinExistence type="inferred from homology"/>
<keyword evidence="2 12" id="KW-0639">Primosome</keyword>
<dbReference type="InterPro" id="IPR019475">
    <property type="entry name" value="DNA_primase_DnaB-bd"/>
</dbReference>
<dbReference type="HAMAP" id="MF_00974">
    <property type="entry name" value="DNA_primase_DnaG"/>
    <property type="match status" value="1"/>
</dbReference>
<dbReference type="InterPro" id="IPR036977">
    <property type="entry name" value="DNA_primase_Znf_CHC2"/>
</dbReference>
<dbReference type="GO" id="GO:0006269">
    <property type="term" value="P:DNA replication, synthesis of primer"/>
    <property type="evidence" value="ECO:0007669"/>
    <property type="project" value="UniProtKB-UniRule"/>
</dbReference>
<dbReference type="Pfam" id="PF01807">
    <property type="entry name" value="Zn_ribbon_DnaG"/>
    <property type="match status" value="1"/>
</dbReference>
<keyword evidence="6 12" id="KW-0479">Metal-binding</keyword>
<evidence type="ECO:0000313" key="17">
    <source>
        <dbReference type="Proteomes" id="UP000176791"/>
    </source>
</evidence>
<evidence type="ECO:0000256" key="4">
    <source>
        <dbReference type="ARBA" id="ARBA00022695"/>
    </source>
</evidence>
<comment type="similarity">
    <text evidence="12 13">Belongs to the DnaG primase family.</text>
</comment>
<evidence type="ECO:0000313" key="16">
    <source>
        <dbReference type="EMBL" id="OGD56322.1"/>
    </source>
</evidence>
<name>A0A1F5DMG5_9BACT</name>
<evidence type="ECO:0000259" key="15">
    <source>
        <dbReference type="PROSITE" id="PS50880"/>
    </source>
</evidence>
<feature type="zinc finger region" description="CHC2-type" evidence="12 14">
    <location>
        <begin position="34"/>
        <end position="58"/>
    </location>
</feature>
<evidence type="ECO:0000256" key="11">
    <source>
        <dbReference type="ARBA" id="ARBA00023163"/>
    </source>
</evidence>
<keyword evidence="7 12" id="KW-0863">Zinc-finger</keyword>
<comment type="caution">
    <text evidence="16">The sequence shown here is derived from an EMBL/GenBank/DDBJ whole genome shotgun (WGS) entry which is preliminary data.</text>
</comment>
<comment type="function">
    <text evidence="12 13">RNA polymerase that catalyzes the synthesis of short RNA molecules used as primers for DNA polymerase during DNA replication.</text>
</comment>
<evidence type="ECO:0000256" key="8">
    <source>
        <dbReference type="ARBA" id="ARBA00022833"/>
    </source>
</evidence>
<evidence type="ECO:0000256" key="9">
    <source>
        <dbReference type="ARBA" id="ARBA00022842"/>
    </source>
</evidence>
<dbReference type="GO" id="GO:0000428">
    <property type="term" value="C:DNA-directed RNA polymerase complex"/>
    <property type="evidence" value="ECO:0007669"/>
    <property type="project" value="UniProtKB-KW"/>
</dbReference>
<dbReference type="InterPro" id="IPR002694">
    <property type="entry name" value="Znf_CHC2"/>
</dbReference>
<evidence type="ECO:0000256" key="13">
    <source>
        <dbReference type="PIRNR" id="PIRNR002811"/>
    </source>
</evidence>
<dbReference type="CDD" id="cd03364">
    <property type="entry name" value="TOPRIM_DnaG_primases"/>
    <property type="match status" value="1"/>
</dbReference>
<dbReference type="GO" id="GO:0003899">
    <property type="term" value="F:DNA-directed RNA polymerase activity"/>
    <property type="evidence" value="ECO:0007669"/>
    <property type="project" value="UniProtKB-UniRule"/>
</dbReference>
<sequence>MDQIEEVRRKTDIVQLISEAVTLKKAGRNFRALCPFHEEKTPSFMVSPERQMFKCFGCQKGGDVFKFVMERERLDFGEALRLLADRAGVQLKEFRPGPDQKIKEKLLEINHLASEYFHYLLSEHKAGKPALDYLLKRGVSKTSIKTFKLGFSANEWEGLHRFLTKKKNYQDEDLERAGLAIKGERGWYDRFRDRIMFPLFDHRNRVVGFSGRVFDKESKEAKYVNSPETLLYHKSEVLYGLETTKEAIKKANKAVVVEGELDLISSYQAGVTNVVAIKGSALTIEQIDLLKRFCEHLVLALDMDTAGDAASRRGIELAETKGLNVRVIRLEYGKDPDECAQHSARLWKDSVAGAVPVYDFYIESAKARFGTDTPEGKRQISDELSPLLVRISNQVIKAHYIKKLAEVLGVSEDAVNQEVEKKYIPARQDSEGQAQKQEEPQTRQERLEEYLLALVLVLGDKMAPAVKRIDIKSLSQGASARVFNQLQQWFTKQTVWEINRFVTTLPEELVGAVDTAYLTDLKQTASDPDALAAEIDKTLSELKKMAAKIKLSQLTREIKAAVGQKDTAKRKALETELVETTRLLGYNHD</sequence>
<dbReference type="Gene3D" id="3.90.580.10">
    <property type="entry name" value="Zinc finger, CHC2-type domain"/>
    <property type="match status" value="1"/>
</dbReference>
<evidence type="ECO:0000256" key="6">
    <source>
        <dbReference type="ARBA" id="ARBA00022723"/>
    </source>
</evidence>
<evidence type="ECO:0000256" key="7">
    <source>
        <dbReference type="ARBA" id="ARBA00022771"/>
    </source>
</evidence>
<keyword evidence="9" id="KW-0460">Magnesium</keyword>
<evidence type="ECO:0000256" key="2">
    <source>
        <dbReference type="ARBA" id="ARBA00022515"/>
    </source>
</evidence>
<dbReference type="Pfam" id="PF08275">
    <property type="entry name" value="DNAG_N"/>
    <property type="match status" value="1"/>
</dbReference>
<dbReference type="NCBIfam" id="TIGR01391">
    <property type="entry name" value="dnaG"/>
    <property type="match status" value="1"/>
</dbReference>
<dbReference type="AlphaFoldDB" id="A0A1F5DMG5"/>
<dbReference type="GO" id="GO:0005737">
    <property type="term" value="C:cytoplasm"/>
    <property type="evidence" value="ECO:0007669"/>
    <property type="project" value="TreeGrafter"/>
</dbReference>
<keyword evidence="1 12" id="KW-0240">DNA-directed RNA polymerase</keyword>
<dbReference type="SUPFAM" id="SSF56731">
    <property type="entry name" value="DNA primase core"/>
    <property type="match status" value="1"/>
</dbReference>
<dbReference type="InterPro" id="IPR037068">
    <property type="entry name" value="DNA_primase_core_N_sf"/>
</dbReference>
<reference evidence="16 17" key="1">
    <citation type="journal article" date="2016" name="Nat. Commun.">
        <title>Thousands of microbial genomes shed light on interconnected biogeochemical processes in an aquifer system.</title>
        <authorList>
            <person name="Anantharaman K."/>
            <person name="Brown C.T."/>
            <person name="Hug L.A."/>
            <person name="Sharon I."/>
            <person name="Castelle C.J."/>
            <person name="Probst A.J."/>
            <person name="Thomas B.C."/>
            <person name="Singh A."/>
            <person name="Wilkins M.J."/>
            <person name="Karaoz U."/>
            <person name="Brodie E.L."/>
            <person name="Williams K.H."/>
            <person name="Hubbard S.S."/>
            <person name="Banfield J.F."/>
        </authorList>
    </citation>
    <scope>NUCLEOTIDE SEQUENCE [LARGE SCALE GENOMIC DNA]</scope>
</reference>
<evidence type="ECO:0000256" key="3">
    <source>
        <dbReference type="ARBA" id="ARBA00022679"/>
    </source>
</evidence>
<evidence type="ECO:0000256" key="12">
    <source>
        <dbReference type="HAMAP-Rule" id="MF_00974"/>
    </source>
</evidence>
<comment type="domain">
    <text evidence="12">Contains an N-terminal zinc-binding domain, a central core domain that contains the primase activity, and a C-terminal DnaB-binding domain.</text>
</comment>
<dbReference type="PROSITE" id="PS50880">
    <property type="entry name" value="TOPRIM"/>
    <property type="match status" value="1"/>
</dbReference>
<dbReference type="InterPro" id="IPR013264">
    <property type="entry name" value="DNAG_N"/>
</dbReference>
<dbReference type="InterPro" id="IPR034151">
    <property type="entry name" value="TOPRIM_DnaG_bac"/>
</dbReference>
<dbReference type="InterPro" id="IPR006295">
    <property type="entry name" value="DNA_primase_DnaG"/>
</dbReference>
<dbReference type="PANTHER" id="PTHR30313">
    <property type="entry name" value="DNA PRIMASE"/>
    <property type="match status" value="1"/>
</dbReference>
<dbReference type="PIRSF" id="PIRSF002811">
    <property type="entry name" value="DnaG"/>
    <property type="match status" value="1"/>
</dbReference>
<comment type="cofactor">
    <cofactor evidence="12 13 14">
        <name>Zn(2+)</name>
        <dbReference type="ChEBI" id="CHEBI:29105"/>
    </cofactor>
    <text evidence="12 13 14">Binds 1 zinc ion per monomer.</text>
</comment>
<organism evidence="16 17">
    <name type="scientific">Candidatus Beckwithbacteria bacterium RIFCSPHIGHO2_12_FULL_47_17</name>
    <dbReference type="NCBI Taxonomy" id="1797460"/>
    <lineage>
        <taxon>Bacteria</taxon>
        <taxon>Candidatus Beckwithiibacteriota</taxon>
    </lineage>
</organism>